<dbReference type="PANTHER" id="PTHR30572">
    <property type="entry name" value="MEMBRANE COMPONENT OF TRANSPORTER-RELATED"/>
    <property type="match status" value="1"/>
</dbReference>
<evidence type="ECO:0000313" key="11">
    <source>
        <dbReference type="Proteomes" id="UP000199394"/>
    </source>
</evidence>
<dbReference type="EMBL" id="FNRK01000015">
    <property type="protein sequence ID" value="SEA59028.1"/>
    <property type="molecule type" value="Genomic_DNA"/>
</dbReference>
<gene>
    <name evidence="10" type="ORF">SAMN04515656_11529</name>
</gene>
<evidence type="ECO:0000256" key="6">
    <source>
        <dbReference type="ARBA" id="ARBA00038076"/>
    </source>
</evidence>
<accession>A0A1H4CFA1</accession>
<dbReference type="OrthoDB" id="9793166at2"/>
<comment type="subcellular location">
    <subcellularLocation>
        <location evidence="1">Cell membrane</location>
        <topology evidence="1">Multi-pass membrane protein</topology>
    </subcellularLocation>
</comment>
<feature type="transmembrane region" description="Helical" evidence="7">
    <location>
        <begin position="766"/>
        <end position="788"/>
    </location>
</feature>
<evidence type="ECO:0000259" key="8">
    <source>
        <dbReference type="Pfam" id="PF02687"/>
    </source>
</evidence>
<feature type="domain" description="ABC3 transporter permease C-terminal" evidence="8">
    <location>
        <begin position="717"/>
        <end position="837"/>
    </location>
</feature>
<keyword evidence="4 7" id="KW-1133">Transmembrane helix</keyword>
<comment type="similarity">
    <text evidence="6">Belongs to the ABC-4 integral membrane protein family.</text>
</comment>
<feature type="domain" description="MacB-like periplasmic core" evidence="9">
    <location>
        <begin position="19"/>
        <end position="232"/>
    </location>
</feature>
<feature type="transmembrane region" description="Helical" evidence="7">
    <location>
        <begin position="707"/>
        <end position="731"/>
    </location>
</feature>
<evidence type="ECO:0000256" key="2">
    <source>
        <dbReference type="ARBA" id="ARBA00022475"/>
    </source>
</evidence>
<sequence>MTIFNRIALQGLKKNRTQTLVTIIGVILSAAMITAVVTFGTSLLHFLVQSSMAKYGDWQVAFFNVDPAFIQAQAEDPAVSSIASFEDMGYASLDDVKTPEKPYLFIAGFGENARETLPISLISGRLPENSAEVLIPSHLALKGGIKLALGETLSLTLGTRNAGGQTLSQHTPYTVGETLTPREEKAYTIVGTYERPGFEEQSAPGYTAITQTDSTNTAIPSTLFVTLKNPRDLHTYLSGLPETTPHYLNEDVLRFMGLSDNGLFNTLLYTTGGILIAIITVGSIFLIYNAFNIALNERTHQFGILLSVGATERQLQHAVIFEGLCIGGMGIPLGILTGIGSIALLLPVVAKNFSTITTSSTPLTLWVSLPALGVAAAVSLITILVSAYLPARRAAHIPVMDCIRQTDTIKIHDSAVKTNPHTQHLLGLEGTLALKNFKRNKKRYRSVVLSLTLSVVLFMAGSAFGTTLKQLAKAYTVEMDGDIIFSAEEMGEDRFLKISDTLKTASGVYRSALQADATYPGITSNLPADFVSAYRAAEGDPSTGDALALPIDVQFVSDEIYTDFIKSQGLPLSEYTGPGAKVLALAVNSQEHRTYFTGSTMTFTLVSDSGGTQQTIGATFVDSYPLDPLAQAPSKAQPVYTFMMVVPYQLKAQFDTLGIPAQYGLTLWSETPAASMVQIQSMINEAGLTTEYSLVNLSTTVDLFRNAIFVVDVFTGVFLVMISLIAIANVFNTISTNIRLRRRELAMLRSVGMSEGDFNRMMAFECLFYGLRTLLFGVPISGLLAWLIHQGLMAQEKLDGIAFVFPWGSLAISTLGVFAIVLTTMVYATHKIKKENIIDALRDELT</sequence>
<evidence type="ECO:0000256" key="4">
    <source>
        <dbReference type="ARBA" id="ARBA00022989"/>
    </source>
</evidence>
<dbReference type="AlphaFoldDB" id="A0A1H4CFA1"/>
<protein>
    <submittedName>
        <fullName evidence="10">Putative ABC transport system permease protein</fullName>
    </submittedName>
</protein>
<evidence type="ECO:0000256" key="1">
    <source>
        <dbReference type="ARBA" id="ARBA00004651"/>
    </source>
</evidence>
<dbReference type="STRING" id="81409.SAMN04515656_11529"/>
<evidence type="ECO:0000259" key="9">
    <source>
        <dbReference type="Pfam" id="PF12704"/>
    </source>
</evidence>
<evidence type="ECO:0000256" key="3">
    <source>
        <dbReference type="ARBA" id="ARBA00022692"/>
    </source>
</evidence>
<dbReference type="RefSeq" id="WP_090308030.1">
    <property type="nucleotide sequence ID" value="NZ_FNRK01000015.1"/>
</dbReference>
<evidence type="ECO:0000256" key="5">
    <source>
        <dbReference type="ARBA" id="ARBA00023136"/>
    </source>
</evidence>
<feature type="transmembrane region" description="Helical" evidence="7">
    <location>
        <begin position="267"/>
        <end position="291"/>
    </location>
</feature>
<feature type="transmembrane region" description="Helical" evidence="7">
    <location>
        <begin position="366"/>
        <end position="389"/>
    </location>
</feature>
<feature type="domain" description="ABC3 transporter permease C-terminal" evidence="8">
    <location>
        <begin position="274"/>
        <end position="398"/>
    </location>
</feature>
<feature type="transmembrane region" description="Helical" evidence="7">
    <location>
        <begin position="20"/>
        <end position="47"/>
    </location>
</feature>
<dbReference type="GO" id="GO:0022857">
    <property type="term" value="F:transmembrane transporter activity"/>
    <property type="evidence" value="ECO:0007669"/>
    <property type="project" value="TreeGrafter"/>
</dbReference>
<keyword evidence="11" id="KW-1185">Reference proteome</keyword>
<dbReference type="Pfam" id="PF02687">
    <property type="entry name" value="FtsX"/>
    <property type="match status" value="2"/>
</dbReference>
<reference evidence="10 11" key="1">
    <citation type="submission" date="2016-10" db="EMBL/GenBank/DDBJ databases">
        <authorList>
            <person name="de Groot N.N."/>
        </authorList>
    </citation>
    <scope>NUCLEOTIDE SEQUENCE [LARGE SCALE GENOMIC DNA]</scope>
    <source>
        <strain evidence="10 11">SR12</strain>
    </source>
</reference>
<evidence type="ECO:0000313" key="10">
    <source>
        <dbReference type="EMBL" id="SEA59028.1"/>
    </source>
</evidence>
<dbReference type="InterPro" id="IPR050250">
    <property type="entry name" value="Macrolide_Exporter_MacB"/>
</dbReference>
<evidence type="ECO:0000256" key="7">
    <source>
        <dbReference type="SAM" id="Phobius"/>
    </source>
</evidence>
<feature type="transmembrane region" description="Helical" evidence="7">
    <location>
        <begin position="323"/>
        <end position="346"/>
    </location>
</feature>
<dbReference type="Proteomes" id="UP000199394">
    <property type="component" value="Unassembled WGS sequence"/>
</dbReference>
<name>A0A1H4CFA1_9FIRM</name>
<feature type="transmembrane region" description="Helical" evidence="7">
    <location>
        <begin position="800"/>
        <end position="828"/>
    </location>
</feature>
<dbReference type="InterPro" id="IPR003838">
    <property type="entry name" value="ABC3_permease_C"/>
</dbReference>
<dbReference type="GO" id="GO:0005886">
    <property type="term" value="C:plasma membrane"/>
    <property type="evidence" value="ECO:0007669"/>
    <property type="project" value="UniProtKB-SubCell"/>
</dbReference>
<organism evidence="10 11">
    <name type="scientific">Eubacterium aggregans</name>
    <dbReference type="NCBI Taxonomy" id="81409"/>
    <lineage>
        <taxon>Bacteria</taxon>
        <taxon>Bacillati</taxon>
        <taxon>Bacillota</taxon>
        <taxon>Clostridia</taxon>
        <taxon>Eubacteriales</taxon>
        <taxon>Eubacteriaceae</taxon>
        <taxon>Eubacterium</taxon>
    </lineage>
</organism>
<keyword evidence="2" id="KW-1003">Cell membrane</keyword>
<keyword evidence="5 7" id="KW-0472">Membrane</keyword>
<keyword evidence="3 7" id="KW-0812">Transmembrane</keyword>
<dbReference type="InterPro" id="IPR025857">
    <property type="entry name" value="MacB_PCD"/>
</dbReference>
<proteinExistence type="inferred from homology"/>
<dbReference type="Pfam" id="PF12704">
    <property type="entry name" value="MacB_PCD"/>
    <property type="match status" value="1"/>
</dbReference>
<feature type="transmembrane region" description="Helical" evidence="7">
    <location>
        <begin position="444"/>
        <end position="464"/>
    </location>
</feature>
<dbReference type="PANTHER" id="PTHR30572:SF4">
    <property type="entry name" value="ABC TRANSPORTER PERMEASE YTRF"/>
    <property type="match status" value="1"/>
</dbReference>